<evidence type="ECO:0000256" key="1">
    <source>
        <dbReference type="ARBA" id="ARBA00022679"/>
    </source>
</evidence>
<dbReference type="OrthoDB" id="9793726at2"/>
<dbReference type="PANTHER" id="PTHR46401:SF2">
    <property type="entry name" value="GLYCOSYLTRANSFERASE WBBK-RELATED"/>
    <property type="match status" value="1"/>
</dbReference>
<evidence type="ECO:0000259" key="2">
    <source>
        <dbReference type="Pfam" id="PF00534"/>
    </source>
</evidence>
<dbReference type="Pfam" id="PF12000">
    <property type="entry name" value="Glyco_trans_4_3"/>
    <property type="match status" value="1"/>
</dbReference>
<comment type="caution">
    <text evidence="4">The sequence shown here is derived from an EMBL/GenBank/DDBJ whole genome shotgun (WGS) entry which is preliminary data.</text>
</comment>
<name>A0A2A2SIX7_9SPHN</name>
<evidence type="ECO:0000313" key="4">
    <source>
        <dbReference type="EMBL" id="PAX09227.1"/>
    </source>
</evidence>
<dbReference type="RefSeq" id="WP_095996333.1">
    <property type="nucleotide sequence ID" value="NZ_NSLI01000001.1"/>
</dbReference>
<dbReference type="InterPro" id="IPR022623">
    <property type="entry name" value="Glyco_trans_4"/>
</dbReference>
<dbReference type="InterPro" id="IPR001296">
    <property type="entry name" value="Glyco_trans_1"/>
</dbReference>
<dbReference type="GO" id="GO:0009103">
    <property type="term" value="P:lipopolysaccharide biosynthetic process"/>
    <property type="evidence" value="ECO:0007669"/>
    <property type="project" value="TreeGrafter"/>
</dbReference>
<evidence type="ECO:0000259" key="3">
    <source>
        <dbReference type="Pfam" id="PF12000"/>
    </source>
</evidence>
<reference evidence="5" key="1">
    <citation type="submission" date="2017-09" db="EMBL/GenBank/DDBJ databases">
        <authorList>
            <person name="Feng G."/>
            <person name="Zhu H."/>
        </authorList>
    </citation>
    <scope>NUCLEOTIDE SEQUENCE [LARGE SCALE GENOMIC DNA]</scope>
    <source>
        <strain evidence="5">1PNM-20</strain>
    </source>
</reference>
<sequence length="415" mass="46667">MRLLFVHQNYPAQFKHLAPEMKRRGAEVVAMSMSAPPADNPFPVLRSGSTYGTSAKHPWARDFETKVIRAEATLRTAAKLRDGGFSPDVIVAHPGWGDSLFLKQVWPEARLGVYCEYFYRSTGGDLDFDQEFGPRTDPLDAVCKFRLRNLPQRLNLEYANAGISPTEFQAGTYPDRYRRMIDVIFDGIDTDHVAPDPSVRLKVGGVEVAHGQEVITFVARNLEPYRGYHIFVRALPELLRRRPNARVLIVGGEGVSYGAAPLQGKGSWKQIFWSEVADRVDRSRVHFLGNLDYSMFLSVMRTSALHVYLTYPFVLSWSLMEAMSMGVPILASDTAPLREVVTPGENGLLFPFFDPEALVDGACALLDDPHTRARMGANARALVHERYDLHQVCLPRQIHWIEKLRAADPVIPDMD</sequence>
<dbReference type="Gene3D" id="3.40.50.2000">
    <property type="entry name" value="Glycogen Phosphorylase B"/>
    <property type="match status" value="2"/>
</dbReference>
<keyword evidence="1 4" id="KW-0808">Transferase</keyword>
<feature type="domain" description="Glycosyl transferase family 1" evidence="2">
    <location>
        <begin position="211"/>
        <end position="380"/>
    </location>
</feature>
<feature type="domain" description="Glycosyl transferase family 4" evidence="3">
    <location>
        <begin position="25"/>
        <end position="192"/>
    </location>
</feature>
<keyword evidence="5" id="KW-1185">Reference proteome</keyword>
<accession>A0A2A2SIX7</accession>
<dbReference type="GO" id="GO:0016757">
    <property type="term" value="F:glycosyltransferase activity"/>
    <property type="evidence" value="ECO:0007669"/>
    <property type="project" value="InterPro"/>
</dbReference>
<dbReference type="Pfam" id="PF00534">
    <property type="entry name" value="Glycos_transf_1"/>
    <property type="match status" value="1"/>
</dbReference>
<dbReference type="AlphaFoldDB" id="A0A2A2SIX7"/>
<dbReference type="EMBL" id="NSLI01000001">
    <property type="protein sequence ID" value="PAX09227.1"/>
    <property type="molecule type" value="Genomic_DNA"/>
</dbReference>
<evidence type="ECO:0000313" key="5">
    <source>
        <dbReference type="Proteomes" id="UP000218151"/>
    </source>
</evidence>
<protein>
    <submittedName>
        <fullName evidence="4">Glycosyl transferase</fullName>
    </submittedName>
</protein>
<dbReference type="SUPFAM" id="SSF53756">
    <property type="entry name" value="UDP-Glycosyltransferase/glycogen phosphorylase"/>
    <property type="match status" value="1"/>
</dbReference>
<organism evidence="4 5">
    <name type="scientific">Sphingomonas lenta</name>
    <dbReference type="NCBI Taxonomy" id="1141887"/>
    <lineage>
        <taxon>Bacteria</taxon>
        <taxon>Pseudomonadati</taxon>
        <taxon>Pseudomonadota</taxon>
        <taxon>Alphaproteobacteria</taxon>
        <taxon>Sphingomonadales</taxon>
        <taxon>Sphingomonadaceae</taxon>
        <taxon>Sphingomonas</taxon>
    </lineage>
</organism>
<proteinExistence type="predicted"/>
<gene>
    <name evidence="4" type="ORF">CKY28_00185</name>
</gene>
<dbReference type="Proteomes" id="UP000218151">
    <property type="component" value="Unassembled WGS sequence"/>
</dbReference>
<dbReference type="PANTHER" id="PTHR46401">
    <property type="entry name" value="GLYCOSYLTRANSFERASE WBBK-RELATED"/>
    <property type="match status" value="1"/>
</dbReference>